<dbReference type="Pfam" id="PF18134">
    <property type="entry name" value="AGS_C"/>
    <property type="match status" value="1"/>
</dbReference>
<dbReference type="SUPFAM" id="SSF81301">
    <property type="entry name" value="Nucleotidyltransferase"/>
    <property type="match status" value="1"/>
</dbReference>
<proteinExistence type="predicted"/>
<dbReference type="CDD" id="cd05400">
    <property type="entry name" value="NT_2-5OAS_ClassI-CCAase"/>
    <property type="match status" value="1"/>
</dbReference>
<dbReference type="RefSeq" id="WP_035133551.1">
    <property type="nucleotide sequence ID" value="NZ_JRLV01000009.1"/>
</dbReference>
<keyword evidence="4" id="KW-1185">Reference proteome</keyword>
<evidence type="ECO:0000313" key="3">
    <source>
        <dbReference type="EMBL" id="KGO80774.1"/>
    </source>
</evidence>
<dbReference type="GO" id="GO:0051607">
    <property type="term" value="P:defense response to virus"/>
    <property type="evidence" value="ECO:0007669"/>
    <property type="project" value="UniProtKB-KW"/>
</dbReference>
<dbReference type="InterPro" id="IPR006116">
    <property type="entry name" value="NT_2-5OAS_ClassI-CCAase"/>
</dbReference>
<keyword evidence="3" id="KW-0808">Transferase</keyword>
<sequence>MNTSDTFKEFVSNIKIPENQADTISYRYGRITKALNEKHRGTDSKTANSLQVGSYGRYTGIKGISDLDMLYIMPNSKWPEYNVSGGQSKLLNDTKSAISNTYSASDIKVDRCVVTVNFLDSHIDVQPVFELEDQDYKYPDTYNSGSWKITKPRKEMSAMREAEDQKNKNLRRLCKMARAWKNKNGVCMGGLLIDTLAYNFLHSTTDYDSSSFSFYDLMCRDFFKFLYDQPKDQKEYGALGSKQRVKVRKSFRRKSKKAYDLAVEAIDSVSDKKKHRKWRDIFGNNFPKYQNEESEACYINESYRNTEEFIESYYPINIRYDLKIDCEIKQNGFRNGLLREFLVKRIKLLPNKSLRFYINQMDVPRPYFVKWKVTNRGEQAIKRDCIRGQIIDDAGSLERKESTNFKGSHFVECYIIKDNMVVAMDSIDVPISEE</sequence>
<dbReference type="InterPro" id="IPR043519">
    <property type="entry name" value="NT_sf"/>
</dbReference>
<evidence type="ECO:0000313" key="4">
    <source>
        <dbReference type="Proteomes" id="UP000030129"/>
    </source>
</evidence>
<evidence type="ECO:0000256" key="1">
    <source>
        <dbReference type="ARBA" id="ARBA00023118"/>
    </source>
</evidence>
<organism evidence="3 4">
    <name type="scientific">Flavobacterium beibuense F44-8</name>
    <dbReference type="NCBI Taxonomy" id="1406840"/>
    <lineage>
        <taxon>Bacteria</taxon>
        <taxon>Pseudomonadati</taxon>
        <taxon>Bacteroidota</taxon>
        <taxon>Flavobacteriia</taxon>
        <taxon>Flavobacteriales</taxon>
        <taxon>Flavobacteriaceae</taxon>
        <taxon>Flavobacterium</taxon>
    </lineage>
</organism>
<reference evidence="3 4" key="1">
    <citation type="submission" date="2013-09" db="EMBL/GenBank/DDBJ databases">
        <authorList>
            <person name="Zeng Z."/>
            <person name="Chen C."/>
        </authorList>
    </citation>
    <scope>NUCLEOTIDE SEQUENCE [LARGE SCALE GENOMIC DNA]</scope>
    <source>
        <strain evidence="3 4">F44-8</strain>
    </source>
</reference>
<dbReference type="EMBL" id="JRLV01000009">
    <property type="protein sequence ID" value="KGO80774.1"/>
    <property type="molecule type" value="Genomic_DNA"/>
</dbReference>
<dbReference type="Pfam" id="PF18144">
    <property type="entry name" value="SMODS"/>
    <property type="match status" value="1"/>
</dbReference>
<dbReference type="eggNOG" id="COG1746">
    <property type="taxonomic scope" value="Bacteria"/>
</dbReference>
<feature type="domain" description="Adenylyl/Guanylyl and SMODS C-terminal sensor" evidence="2">
    <location>
        <begin position="304"/>
        <end position="432"/>
    </location>
</feature>
<evidence type="ECO:0000259" key="2">
    <source>
        <dbReference type="Pfam" id="PF18134"/>
    </source>
</evidence>
<dbReference type="GO" id="GO:0016779">
    <property type="term" value="F:nucleotidyltransferase activity"/>
    <property type="evidence" value="ECO:0007669"/>
    <property type="project" value="InterPro"/>
</dbReference>
<protein>
    <submittedName>
        <fullName evidence="3">Nucleotidyltransferase</fullName>
    </submittedName>
</protein>
<keyword evidence="1" id="KW-0051">Antiviral defense</keyword>
<dbReference type="InterPro" id="IPR040511">
    <property type="entry name" value="AGS_C"/>
</dbReference>
<accession>A0A0A2LLJ2</accession>
<dbReference type="Proteomes" id="UP000030129">
    <property type="component" value="Unassembled WGS sequence"/>
</dbReference>
<comment type="caution">
    <text evidence="3">The sequence shown here is derived from an EMBL/GenBank/DDBJ whole genome shotgun (WGS) entry which is preliminary data.</text>
</comment>
<gene>
    <name evidence="3" type="ORF">Q763_09560</name>
</gene>
<name>A0A0A2LLJ2_9FLAO</name>
<dbReference type="AlphaFoldDB" id="A0A0A2LLJ2"/>
<dbReference type="STRING" id="1406840.Q763_09560"/>